<dbReference type="HOGENOM" id="CLU_018028_0_0_1"/>
<dbReference type="AlphaFoldDB" id="A0A0E0A8B9"/>
<evidence type="ECO:0000313" key="1">
    <source>
        <dbReference type="EnsemblPlants" id="OGLUM06G12290.1"/>
    </source>
</evidence>
<proteinExistence type="predicted"/>
<name>A0A0E0A8B9_9ORYZ</name>
<dbReference type="EnsemblPlants" id="OGLUM06G12290.1">
    <property type="protein sequence ID" value="OGLUM06G12290.1"/>
    <property type="gene ID" value="OGLUM06G12290"/>
</dbReference>
<reference evidence="1" key="1">
    <citation type="submission" date="2015-04" db="UniProtKB">
        <authorList>
            <consortium name="EnsemblPlants"/>
        </authorList>
    </citation>
    <scope>IDENTIFICATION</scope>
</reference>
<accession>A0A0E0A8B9</accession>
<reference evidence="1" key="2">
    <citation type="submission" date="2018-05" db="EMBL/GenBank/DDBJ databases">
        <title>OgluRS3 (Oryza glumaepatula Reference Sequence Version 3).</title>
        <authorList>
            <person name="Zhang J."/>
            <person name="Kudrna D."/>
            <person name="Lee S."/>
            <person name="Talag J."/>
            <person name="Welchert J."/>
            <person name="Wing R.A."/>
        </authorList>
    </citation>
    <scope>NUCLEOTIDE SEQUENCE [LARGE SCALE GENOMIC DNA]</scope>
</reference>
<protein>
    <submittedName>
        <fullName evidence="1">Uncharacterized protein</fullName>
    </submittedName>
</protein>
<dbReference type="Proteomes" id="UP000026961">
    <property type="component" value="Chromosome 6"/>
</dbReference>
<dbReference type="Gramene" id="OGLUM06G12290.1">
    <property type="protein sequence ID" value="OGLUM06G12290.1"/>
    <property type="gene ID" value="OGLUM06G12290"/>
</dbReference>
<organism evidence="1">
    <name type="scientific">Oryza glumipatula</name>
    <dbReference type="NCBI Taxonomy" id="40148"/>
    <lineage>
        <taxon>Eukaryota</taxon>
        <taxon>Viridiplantae</taxon>
        <taxon>Streptophyta</taxon>
        <taxon>Embryophyta</taxon>
        <taxon>Tracheophyta</taxon>
        <taxon>Spermatophyta</taxon>
        <taxon>Magnoliopsida</taxon>
        <taxon>Liliopsida</taxon>
        <taxon>Poales</taxon>
        <taxon>Poaceae</taxon>
        <taxon>BOP clade</taxon>
        <taxon>Oryzoideae</taxon>
        <taxon>Oryzeae</taxon>
        <taxon>Oryzinae</taxon>
        <taxon>Oryza</taxon>
    </lineage>
</organism>
<sequence length="824" mass="91444">MSPLFLISVQVSSVRNQRGEGQCRYERAAHNSMAAVTAPHYHHDVHVEMGSVDPVEPFLDDILREKPAWFTPENLRKFTGGYAERSGLVAAASAWCTTASFPTVYRWLSRPCTAHWTAAPGSSYIPHQGTTTKALVYKYLENGSLDCVMFEHGSGGGMVCKAGEHWIMHYNIKLGKVLLIADVLRAQVSGPLLSCTMGSLMGEYCSNAPCKWLLDLGKGAAHDTDTHNLFDRMPSQSEMPKENQRISKPVPINSTMNKKEKWLDKALDRILENSRTISRSIYINEGTAPTVILEHEDGEGKDHMPFIVIKDLPEFTPTMCSMICSSSDTKPDLTVAAVVTCATSVESSMEMVAIGSTIDDTHIDTLDSTKVMPANCSTVGLDVKGGADHTRVTCRTMMGVPEGVLVPDASSKVFSPWLMAEMDLIPLLPSGCSMKCPKDKKLLMGNAKRNSWPPSWLGGVIRRWELQPLHWPGSKLYLEGLPLMPPWPPPAGVSFLAWEPFDIGVLVIGTVILTQEMAGLKPWPPPSLVSSLAWGMEGREVYGLAMQGHHMNSQSMELAHIISKELARIMKERQLSNKELQCIFEGASPGQMCINPKALIHDGSLRSLLSKLQVHSIPNALSFTKQEHIKSLSLSQCSDIMVRFDLTWNLEVHLDSGGVLLQFLNDAALLYHRRVAQGYRSTLKLSICESISMLQVIKSIAANLIWDVEARNRLVVKKQDEDFSGNHWASFQTKMPKGLKVPWDPRGFFHWLGDKPNFKKRGLSGPLLGCTMGSQRMLTSRLAKLCNRDNTHLTMTGMRGTRGYVALELMLVFEILGWWCDLET</sequence>
<evidence type="ECO:0000313" key="2">
    <source>
        <dbReference type="Proteomes" id="UP000026961"/>
    </source>
</evidence>
<keyword evidence="2" id="KW-1185">Reference proteome</keyword>